<keyword evidence="3" id="KW-1185">Reference proteome</keyword>
<name>A0A6G4WLX3_9HYPH</name>
<protein>
    <submittedName>
        <fullName evidence="2">Cytochrome P460 family protein</fullName>
    </submittedName>
</protein>
<dbReference type="RefSeq" id="WP_165033473.1">
    <property type="nucleotide sequence ID" value="NZ_JAAKZF010000080.1"/>
</dbReference>
<dbReference type="CDD" id="cd20716">
    <property type="entry name" value="cyt_P460_fam"/>
    <property type="match status" value="1"/>
</dbReference>
<organism evidence="2 3">
    <name type="scientific">Allomesorhizobium camelthorni</name>
    <dbReference type="NCBI Taxonomy" id="475069"/>
    <lineage>
        <taxon>Bacteria</taxon>
        <taxon>Pseudomonadati</taxon>
        <taxon>Pseudomonadota</taxon>
        <taxon>Alphaproteobacteria</taxon>
        <taxon>Hyphomicrobiales</taxon>
        <taxon>Phyllobacteriaceae</taxon>
        <taxon>Allomesorhizobium</taxon>
    </lineage>
</organism>
<reference evidence="2 3" key="1">
    <citation type="submission" date="2020-02" db="EMBL/GenBank/DDBJ databases">
        <title>Genome sequence of strain CCNWXJ40-4.</title>
        <authorList>
            <person name="Gao J."/>
            <person name="Sun J."/>
        </authorList>
    </citation>
    <scope>NUCLEOTIDE SEQUENCE [LARGE SCALE GENOMIC DNA]</scope>
    <source>
        <strain evidence="2 3">CCNWXJ 40-4</strain>
    </source>
</reference>
<comment type="caution">
    <text evidence="2">The sequence shown here is derived from an EMBL/GenBank/DDBJ whole genome shotgun (WGS) entry which is preliminary data.</text>
</comment>
<feature type="domain" description="Cytochrome P460" evidence="1">
    <location>
        <begin position="46"/>
        <end position="166"/>
    </location>
</feature>
<accession>A0A6G4WLX3</accession>
<gene>
    <name evidence="2" type="ORF">G6N73_29165</name>
</gene>
<dbReference type="Pfam" id="PF16694">
    <property type="entry name" value="Cytochrome_P460"/>
    <property type="match status" value="1"/>
</dbReference>
<dbReference type="Gene3D" id="3.50.70.20">
    <property type="entry name" value="Cytochrome P460"/>
    <property type="match status" value="1"/>
</dbReference>
<evidence type="ECO:0000313" key="2">
    <source>
        <dbReference type="EMBL" id="NGO55110.1"/>
    </source>
</evidence>
<dbReference type="Proteomes" id="UP001642900">
    <property type="component" value="Unassembled WGS sequence"/>
</dbReference>
<sequence length="178" mass="19816">MRFPLSYADGCGGEMMRGFAYGLIAISLLAWTDGTSYAGPDEVSLPEKYQEKFLNYLDVDHLGRKRVRKMYVNPEAHSAAKAGAELPDGTVLIMEDHDPQTDAGGNLVRDPDGRLIALEAVSNIFVMEKNTAWSTDNGHWDYAWYLPDGSPKPDAKFDGCFSCHTSRTCSQPRFSRTR</sequence>
<proteinExistence type="predicted"/>
<dbReference type="EMBL" id="JAAKZF010000080">
    <property type="protein sequence ID" value="NGO55110.1"/>
    <property type="molecule type" value="Genomic_DNA"/>
</dbReference>
<evidence type="ECO:0000313" key="3">
    <source>
        <dbReference type="Proteomes" id="UP001642900"/>
    </source>
</evidence>
<dbReference type="InterPro" id="IPR032033">
    <property type="entry name" value="Cytochrome_P460"/>
</dbReference>
<dbReference type="InterPro" id="IPR038142">
    <property type="entry name" value="Cytochrome_P460_sp"/>
</dbReference>
<evidence type="ECO:0000259" key="1">
    <source>
        <dbReference type="Pfam" id="PF16694"/>
    </source>
</evidence>
<dbReference type="AlphaFoldDB" id="A0A6G4WLX3"/>